<name>A0AAE3EGM0_9SPIR</name>
<evidence type="ECO:0000256" key="3">
    <source>
        <dbReference type="ARBA" id="ARBA00022475"/>
    </source>
</evidence>
<dbReference type="InterPro" id="IPR018076">
    <property type="entry name" value="T2SS_GspF_dom"/>
</dbReference>
<evidence type="ECO:0000256" key="1">
    <source>
        <dbReference type="ARBA" id="ARBA00004651"/>
    </source>
</evidence>
<keyword evidence="10" id="KW-1185">Reference proteome</keyword>
<evidence type="ECO:0000256" key="2">
    <source>
        <dbReference type="ARBA" id="ARBA00005745"/>
    </source>
</evidence>
<evidence type="ECO:0000256" key="5">
    <source>
        <dbReference type="ARBA" id="ARBA00022989"/>
    </source>
</evidence>
<evidence type="ECO:0000256" key="7">
    <source>
        <dbReference type="SAM" id="Phobius"/>
    </source>
</evidence>
<evidence type="ECO:0000256" key="4">
    <source>
        <dbReference type="ARBA" id="ARBA00022692"/>
    </source>
</evidence>
<organism evidence="9 10">
    <name type="scientific">Teretinema zuelzerae</name>
    <dbReference type="NCBI Taxonomy" id="156"/>
    <lineage>
        <taxon>Bacteria</taxon>
        <taxon>Pseudomonadati</taxon>
        <taxon>Spirochaetota</taxon>
        <taxon>Spirochaetia</taxon>
        <taxon>Spirochaetales</taxon>
        <taxon>Treponemataceae</taxon>
        <taxon>Teretinema</taxon>
    </lineage>
</organism>
<dbReference type="AlphaFoldDB" id="A0AAE3EGM0"/>
<feature type="transmembrane region" description="Helical" evidence="7">
    <location>
        <begin position="254"/>
        <end position="275"/>
    </location>
</feature>
<protein>
    <submittedName>
        <fullName evidence="9">Type II secretion system F family protein</fullName>
    </submittedName>
</protein>
<keyword evidence="3" id="KW-1003">Cell membrane</keyword>
<feature type="domain" description="Type II secretion system protein GspF" evidence="8">
    <location>
        <begin position="9"/>
        <end position="126"/>
    </location>
</feature>
<comment type="subcellular location">
    <subcellularLocation>
        <location evidence="1">Cell membrane</location>
        <topology evidence="1">Multi-pass membrane protein</topology>
    </subcellularLocation>
</comment>
<dbReference type="InterPro" id="IPR003004">
    <property type="entry name" value="GspF/PilC"/>
</dbReference>
<dbReference type="InterPro" id="IPR042094">
    <property type="entry name" value="T2SS_GspF_sf"/>
</dbReference>
<evidence type="ECO:0000259" key="8">
    <source>
        <dbReference type="Pfam" id="PF00482"/>
    </source>
</evidence>
<dbReference type="Proteomes" id="UP001198163">
    <property type="component" value="Unassembled WGS sequence"/>
</dbReference>
<dbReference type="Pfam" id="PF00482">
    <property type="entry name" value="T2SSF"/>
    <property type="match status" value="1"/>
</dbReference>
<reference evidence="9" key="1">
    <citation type="submission" date="2021-08" db="EMBL/GenBank/DDBJ databases">
        <title>Comparative analyses of Brucepasteria parasyntrophica and Teretinema zuelzerae.</title>
        <authorList>
            <person name="Song Y."/>
            <person name="Brune A."/>
        </authorList>
    </citation>
    <scope>NUCLEOTIDE SEQUENCE</scope>
    <source>
        <strain evidence="9">DSM 1903</strain>
    </source>
</reference>
<evidence type="ECO:0000256" key="6">
    <source>
        <dbReference type="ARBA" id="ARBA00023136"/>
    </source>
</evidence>
<comment type="similarity">
    <text evidence="2">Belongs to the GSP F family.</text>
</comment>
<dbReference type="RefSeq" id="WP_230752010.1">
    <property type="nucleotide sequence ID" value="NZ_JAINWA010000001.1"/>
</dbReference>
<dbReference type="PANTHER" id="PTHR30012">
    <property type="entry name" value="GENERAL SECRETION PATHWAY PROTEIN"/>
    <property type="match status" value="1"/>
</dbReference>
<keyword evidence="6 7" id="KW-0472">Membrane</keyword>
<evidence type="ECO:0000313" key="9">
    <source>
        <dbReference type="EMBL" id="MCD1653119.1"/>
    </source>
</evidence>
<dbReference type="PANTHER" id="PTHR30012:SF0">
    <property type="entry name" value="TYPE II SECRETION SYSTEM PROTEIN F-RELATED"/>
    <property type="match status" value="1"/>
</dbReference>
<feature type="transmembrane region" description="Helical" evidence="7">
    <location>
        <begin position="103"/>
        <end position="128"/>
    </location>
</feature>
<sequence length="283" mass="30495">MTGKKREAFIESLGTLVESECTAREALTVLAKEDEAAGALLERIERGELFSAAFCEEGFAKGSQWKGFLALFETTGRLDQGLALMSESLERSDRFASRLAGSLAYPLLVLLLCSAVSLLALAVFLPALQNSNLPLDALSLERMRTGALTALVFPLVSVPACAAFFVLPLARREKEAAFWAVLERLASSKLPLDQCLRASGASGGIETREPYLYYSLSSAETTGDYERAFAKNSRYCARRLDDAHELSGKLMEPALLGIGGIDVLLLAWNFFLPILSAAGSIGA</sequence>
<accession>A0AAE3EGM0</accession>
<dbReference type="EMBL" id="JAINWA010000001">
    <property type="protein sequence ID" value="MCD1653119.1"/>
    <property type="molecule type" value="Genomic_DNA"/>
</dbReference>
<keyword evidence="5 7" id="KW-1133">Transmembrane helix</keyword>
<keyword evidence="4 7" id="KW-0812">Transmembrane</keyword>
<gene>
    <name evidence="9" type="ORF">K7J14_00140</name>
</gene>
<proteinExistence type="inferred from homology"/>
<dbReference type="Gene3D" id="1.20.81.30">
    <property type="entry name" value="Type II secretion system (T2SS), domain F"/>
    <property type="match status" value="1"/>
</dbReference>
<evidence type="ECO:0000313" key="10">
    <source>
        <dbReference type="Proteomes" id="UP001198163"/>
    </source>
</evidence>
<dbReference type="GO" id="GO:0005886">
    <property type="term" value="C:plasma membrane"/>
    <property type="evidence" value="ECO:0007669"/>
    <property type="project" value="UniProtKB-SubCell"/>
</dbReference>
<comment type="caution">
    <text evidence="9">The sequence shown here is derived from an EMBL/GenBank/DDBJ whole genome shotgun (WGS) entry which is preliminary data.</text>
</comment>
<feature type="transmembrane region" description="Helical" evidence="7">
    <location>
        <begin position="148"/>
        <end position="170"/>
    </location>
</feature>